<gene>
    <name evidence="1" type="ORF">Ciccas_005703</name>
</gene>
<dbReference type="AlphaFoldDB" id="A0ABD2Q7X3"/>
<sequence>MISSVRISPSVFMVSVWRKESLHFFFKGLAPEPNLKVGSHDSGSLAFRPAFQNQVQCLYRASPGQFTVSLWAEKVIHENLTLRKQLGSEFLDYCEKSTVDEGKTIFRVSNWSPAMDEGHIYCNISNPTGFKLSNNIKLKYEGPARALLNSSNDKKSCLFEEVKESSFETFSNSKHECVYIWENAKLRRNYQVIGRNTDHMRMRYRWFYPNNSISGDKVLSLEKVTRALSGTYSFTLETEDSRDEITMELFVIRECCSQQLFLELMPQFPL</sequence>
<proteinExistence type="predicted"/>
<name>A0ABD2Q7X3_9PLAT</name>
<evidence type="ECO:0000313" key="2">
    <source>
        <dbReference type="Proteomes" id="UP001626550"/>
    </source>
</evidence>
<comment type="caution">
    <text evidence="1">The sequence shown here is derived from an EMBL/GenBank/DDBJ whole genome shotgun (WGS) entry which is preliminary data.</text>
</comment>
<evidence type="ECO:0008006" key="3">
    <source>
        <dbReference type="Google" id="ProtNLM"/>
    </source>
</evidence>
<evidence type="ECO:0000313" key="1">
    <source>
        <dbReference type="EMBL" id="KAL3315664.1"/>
    </source>
</evidence>
<organism evidence="1 2">
    <name type="scientific">Cichlidogyrus casuarinus</name>
    <dbReference type="NCBI Taxonomy" id="1844966"/>
    <lineage>
        <taxon>Eukaryota</taxon>
        <taxon>Metazoa</taxon>
        <taxon>Spiralia</taxon>
        <taxon>Lophotrochozoa</taxon>
        <taxon>Platyhelminthes</taxon>
        <taxon>Monogenea</taxon>
        <taxon>Monopisthocotylea</taxon>
        <taxon>Dactylogyridea</taxon>
        <taxon>Ancyrocephalidae</taxon>
        <taxon>Cichlidogyrus</taxon>
    </lineage>
</organism>
<protein>
    <recommendedName>
        <fullName evidence="3">Ig-like domain-containing protein</fullName>
    </recommendedName>
</protein>
<accession>A0ABD2Q7X3</accession>
<dbReference type="Proteomes" id="UP001626550">
    <property type="component" value="Unassembled WGS sequence"/>
</dbReference>
<keyword evidence="2" id="KW-1185">Reference proteome</keyword>
<dbReference type="EMBL" id="JBJKFK010000694">
    <property type="protein sequence ID" value="KAL3315664.1"/>
    <property type="molecule type" value="Genomic_DNA"/>
</dbReference>
<reference evidence="1 2" key="1">
    <citation type="submission" date="2024-11" db="EMBL/GenBank/DDBJ databases">
        <title>Adaptive evolution of stress response genes in parasites aligns with host niche diversity.</title>
        <authorList>
            <person name="Hahn C."/>
            <person name="Resl P."/>
        </authorList>
    </citation>
    <scope>NUCLEOTIDE SEQUENCE [LARGE SCALE GENOMIC DNA]</scope>
    <source>
        <strain evidence="1">EGGRZ-B1_66</strain>
        <tissue evidence="1">Body</tissue>
    </source>
</reference>